<keyword evidence="3" id="KW-1185">Reference proteome</keyword>
<accession>A0ABQ0LI72</accession>
<proteinExistence type="predicted"/>
<dbReference type="EMBL" id="DF846660">
    <property type="protein sequence ID" value="GAT50804.1"/>
    <property type="molecule type" value="Genomic_DNA"/>
</dbReference>
<dbReference type="Proteomes" id="UP000815677">
    <property type="component" value="Unassembled WGS sequence"/>
</dbReference>
<sequence length="229" mass="26077">MYTHDTEGPRLLPYQVPRRTDPKPPLLDLIPNDAPFTRASFPRVHIPLSTLLRGIPAAQRNRVMANKNDVLALIPFGAGAMFFYKFWEADAEIDEFLTTLGLQTRDSLRIEMPETDLGQWIDDYEPPYAMFLYGANLDLRRFLIWYQTFDLSATLSFHAIELKENGGSEWPIVTLALTGSAHHLRGFTRTPGGKGPSSENIPAWFNPYPMAGRVDTDYDDPIGYYYDNQ</sequence>
<evidence type="ECO:0000313" key="3">
    <source>
        <dbReference type="Proteomes" id="UP000815677"/>
    </source>
</evidence>
<organism evidence="2 3">
    <name type="scientific">Mycena chlorophos</name>
    <name type="common">Agaric fungus</name>
    <name type="synonym">Agaricus chlorophos</name>
    <dbReference type="NCBI Taxonomy" id="658473"/>
    <lineage>
        <taxon>Eukaryota</taxon>
        <taxon>Fungi</taxon>
        <taxon>Dikarya</taxon>
        <taxon>Basidiomycota</taxon>
        <taxon>Agaricomycotina</taxon>
        <taxon>Agaricomycetes</taxon>
        <taxon>Agaricomycetidae</taxon>
        <taxon>Agaricales</taxon>
        <taxon>Marasmiineae</taxon>
        <taxon>Mycenaceae</taxon>
        <taxon>Mycena</taxon>
    </lineage>
</organism>
<feature type="region of interest" description="Disordered" evidence="1">
    <location>
        <begin position="1"/>
        <end position="23"/>
    </location>
</feature>
<protein>
    <submittedName>
        <fullName evidence="2">Uncharacterized protein</fullName>
    </submittedName>
</protein>
<name>A0ABQ0LI72_MYCCL</name>
<evidence type="ECO:0000313" key="2">
    <source>
        <dbReference type="EMBL" id="GAT50804.1"/>
    </source>
</evidence>
<gene>
    <name evidence="2" type="ORF">MCHLO_08001</name>
</gene>
<evidence type="ECO:0000256" key="1">
    <source>
        <dbReference type="SAM" id="MobiDB-lite"/>
    </source>
</evidence>
<reference evidence="2" key="1">
    <citation type="submission" date="2014-09" db="EMBL/GenBank/DDBJ databases">
        <title>Genome sequence of the luminous mushroom Mycena chlorophos for searching fungal bioluminescence genes.</title>
        <authorList>
            <person name="Tanaka Y."/>
            <person name="Kasuga D."/>
            <person name="Oba Y."/>
            <person name="Hase S."/>
            <person name="Sato K."/>
            <person name="Oba Y."/>
            <person name="Sakakibara Y."/>
        </authorList>
    </citation>
    <scope>NUCLEOTIDE SEQUENCE</scope>
</reference>